<feature type="domain" description="Immunoglobulin V-set" evidence="5">
    <location>
        <begin position="33"/>
        <end position="117"/>
    </location>
</feature>
<evidence type="ECO:0000256" key="1">
    <source>
        <dbReference type="ARBA" id="ARBA00022859"/>
    </source>
</evidence>
<organism evidence="6 7">
    <name type="scientific">Staurois parvus</name>
    <dbReference type="NCBI Taxonomy" id="386267"/>
    <lineage>
        <taxon>Eukaryota</taxon>
        <taxon>Metazoa</taxon>
        <taxon>Chordata</taxon>
        <taxon>Craniata</taxon>
        <taxon>Vertebrata</taxon>
        <taxon>Euteleostomi</taxon>
        <taxon>Amphibia</taxon>
        <taxon>Batrachia</taxon>
        <taxon>Anura</taxon>
        <taxon>Neobatrachia</taxon>
        <taxon>Ranoidea</taxon>
        <taxon>Ranidae</taxon>
        <taxon>Staurois</taxon>
    </lineage>
</organism>
<accession>A0ABN9HDD8</accession>
<feature type="non-terminal residue" evidence="6">
    <location>
        <position position="1"/>
    </location>
</feature>
<dbReference type="EMBL" id="CATNWA010020762">
    <property type="protein sequence ID" value="CAI9619798.1"/>
    <property type="molecule type" value="Genomic_DNA"/>
</dbReference>
<keyword evidence="1" id="KW-0391">Immunity</keyword>
<dbReference type="InterPro" id="IPR050199">
    <property type="entry name" value="IgHV"/>
</dbReference>
<comment type="caution">
    <text evidence="6">The sequence shown here is derived from an EMBL/GenBank/DDBJ whole genome shotgun (WGS) entry which is preliminary data.</text>
</comment>
<dbReference type="Gene3D" id="2.60.40.10">
    <property type="entry name" value="Immunoglobulins"/>
    <property type="match status" value="1"/>
</dbReference>
<dbReference type="InterPro" id="IPR036179">
    <property type="entry name" value="Ig-like_dom_sf"/>
</dbReference>
<evidence type="ECO:0000256" key="2">
    <source>
        <dbReference type="ARBA" id="ARBA00023130"/>
    </source>
</evidence>
<dbReference type="SMART" id="SM00406">
    <property type="entry name" value="IGv"/>
    <property type="match status" value="1"/>
</dbReference>
<gene>
    <name evidence="6" type="ORF">SPARVUS_LOCUS15891633</name>
</gene>
<evidence type="ECO:0000313" key="7">
    <source>
        <dbReference type="Proteomes" id="UP001162483"/>
    </source>
</evidence>
<feature type="signal peptide" evidence="4">
    <location>
        <begin position="1"/>
        <end position="16"/>
    </location>
</feature>
<keyword evidence="7" id="KW-1185">Reference proteome</keyword>
<protein>
    <recommendedName>
        <fullName evidence="5">Immunoglobulin V-set domain-containing protein</fullName>
    </recommendedName>
</protein>
<evidence type="ECO:0000313" key="6">
    <source>
        <dbReference type="EMBL" id="CAI9619798.1"/>
    </source>
</evidence>
<dbReference type="PANTHER" id="PTHR23266">
    <property type="entry name" value="IMMUNOGLOBULIN HEAVY CHAIN"/>
    <property type="match status" value="1"/>
</dbReference>
<proteinExistence type="predicted"/>
<evidence type="ECO:0000259" key="5">
    <source>
        <dbReference type="SMART" id="SM00406"/>
    </source>
</evidence>
<dbReference type="InterPro" id="IPR013106">
    <property type="entry name" value="Ig_V-set"/>
</dbReference>
<keyword evidence="3" id="KW-1280">Immunoglobulin</keyword>
<keyword evidence="4" id="KW-0732">Signal</keyword>
<dbReference type="SUPFAM" id="SSF48726">
    <property type="entry name" value="Immunoglobulin"/>
    <property type="match status" value="1"/>
</dbReference>
<name>A0ABN9HDD8_9NEOB</name>
<feature type="chain" id="PRO_5046219163" description="Immunoglobulin V-set domain-containing protein" evidence="4">
    <location>
        <begin position="17"/>
        <end position="141"/>
    </location>
</feature>
<dbReference type="InterPro" id="IPR013783">
    <property type="entry name" value="Ig-like_fold"/>
</dbReference>
<dbReference type="Proteomes" id="UP001162483">
    <property type="component" value="Unassembled WGS sequence"/>
</dbReference>
<sequence length="141" mass="15463">YISWLIFFFLFIGVLAQISLSISAPAIVKPSESMKSTCHVSGVSITDGSKMHAVNIVRQFSGGRFEFLAHLNNAQGTAYNPSLQSRLSLSRDTAKNEVYLEFRSLGTDDTATYYCAAETHSVLGEADGCANCEENMSELYM</sequence>
<keyword evidence="2" id="KW-1064">Adaptive immunity</keyword>
<evidence type="ECO:0000256" key="4">
    <source>
        <dbReference type="SAM" id="SignalP"/>
    </source>
</evidence>
<evidence type="ECO:0000256" key="3">
    <source>
        <dbReference type="ARBA" id="ARBA00043265"/>
    </source>
</evidence>
<reference evidence="6" key="1">
    <citation type="submission" date="2023-05" db="EMBL/GenBank/DDBJ databases">
        <authorList>
            <person name="Stuckert A."/>
        </authorList>
    </citation>
    <scope>NUCLEOTIDE SEQUENCE</scope>
</reference>